<organism evidence="2 3">
    <name type="scientific">Phrynocephalus forsythii</name>
    <dbReference type="NCBI Taxonomy" id="171643"/>
    <lineage>
        <taxon>Eukaryota</taxon>
        <taxon>Metazoa</taxon>
        <taxon>Chordata</taxon>
        <taxon>Craniata</taxon>
        <taxon>Vertebrata</taxon>
        <taxon>Euteleostomi</taxon>
        <taxon>Lepidosauria</taxon>
        <taxon>Squamata</taxon>
        <taxon>Bifurcata</taxon>
        <taxon>Unidentata</taxon>
        <taxon>Episquamata</taxon>
        <taxon>Toxicofera</taxon>
        <taxon>Iguania</taxon>
        <taxon>Acrodonta</taxon>
        <taxon>Agamidae</taxon>
        <taxon>Agaminae</taxon>
        <taxon>Phrynocephalus</taxon>
    </lineage>
</organism>
<evidence type="ECO:0000313" key="2">
    <source>
        <dbReference type="EMBL" id="KAJ7316963.1"/>
    </source>
</evidence>
<reference evidence="2" key="1">
    <citation type="journal article" date="2023" name="DNA Res.">
        <title>Chromosome-level genome assembly of Phrynocephalus forsythii using third-generation DNA sequencing and Hi-C analysis.</title>
        <authorList>
            <person name="Qi Y."/>
            <person name="Zhao W."/>
            <person name="Zhao Y."/>
            <person name="Niu C."/>
            <person name="Cao S."/>
            <person name="Zhang Y."/>
        </authorList>
    </citation>
    <scope>NUCLEOTIDE SEQUENCE</scope>
    <source>
        <tissue evidence="2">Muscle</tissue>
    </source>
</reference>
<name>A0A9Q1AXB5_9SAUR</name>
<dbReference type="AlphaFoldDB" id="A0A9Q1AXB5"/>
<feature type="compositionally biased region" description="Low complexity" evidence="1">
    <location>
        <begin position="63"/>
        <end position="82"/>
    </location>
</feature>
<accession>A0A9Q1AXB5</accession>
<dbReference type="EMBL" id="JAPFRF010000011">
    <property type="protein sequence ID" value="KAJ7316963.1"/>
    <property type="molecule type" value="Genomic_DNA"/>
</dbReference>
<keyword evidence="3" id="KW-1185">Reference proteome</keyword>
<sequence length="144" mass="15573">LVCRVDCFHSEVTGSTSWHACVIKGSLAGSLEGLEGWETQLSLKVCKVVQVQGQHAQPEMQRQQVEAGEGSSQESSVSGCASLRPSSKPSYLASVIVMAVSRCWVKRLAEQQASAVVMIQEYMGLSLEPPLADPLCYWASKSEI</sequence>
<evidence type="ECO:0000313" key="3">
    <source>
        <dbReference type="Proteomes" id="UP001142489"/>
    </source>
</evidence>
<evidence type="ECO:0000256" key="1">
    <source>
        <dbReference type="SAM" id="MobiDB-lite"/>
    </source>
</evidence>
<protein>
    <submittedName>
        <fullName evidence="2">Uncharacterized protein</fullName>
    </submittedName>
</protein>
<feature type="region of interest" description="Disordered" evidence="1">
    <location>
        <begin position="59"/>
        <end position="87"/>
    </location>
</feature>
<comment type="caution">
    <text evidence="2">The sequence shown here is derived from an EMBL/GenBank/DDBJ whole genome shotgun (WGS) entry which is preliminary data.</text>
</comment>
<gene>
    <name evidence="2" type="ORF">JRQ81_003125</name>
</gene>
<feature type="non-terminal residue" evidence="2">
    <location>
        <position position="1"/>
    </location>
</feature>
<dbReference type="Proteomes" id="UP001142489">
    <property type="component" value="Unassembled WGS sequence"/>
</dbReference>
<proteinExistence type="predicted"/>